<reference evidence="1" key="1">
    <citation type="submission" date="2023-08" db="EMBL/GenBank/DDBJ databases">
        <title>A de novo genome assembly of Solanum verrucosum Schlechtendal, a Mexican diploid species geographically isolated from the other diploid A-genome species in potato relatives.</title>
        <authorList>
            <person name="Hosaka K."/>
        </authorList>
    </citation>
    <scope>NUCLEOTIDE SEQUENCE</scope>
    <source>
        <tissue evidence="1">Young leaves</tissue>
    </source>
</reference>
<gene>
    <name evidence="1" type="ORF">MTR67_013548</name>
</gene>
<proteinExistence type="predicted"/>
<evidence type="ECO:0000313" key="2">
    <source>
        <dbReference type="Proteomes" id="UP001234989"/>
    </source>
</evidence>
<accession>A0AAF0QCQ4</accession>
<organism evidence="1 2">
    <name type="scientific">Solanum verrucosum</name>
    <dbReference type="NCBI Taxonomy" id="315347"/>
    <lineage>
        <taxon>Eukaryota</taxon>
        <taxon>Viridiplantae</taxon>
        <taxon>Streptophyta</taxon>
        <taxon>Embryophyta</taxon>
        <taxon>Tracheophyta</taxon>
        <taxon>Spermatophyta</taxon>
        <taxon>Magnoliopsida</taxon>
        <taxon>eudicotyledons</taxon>
        <taxon>Gunneridae</taxon>
        <taxon>Pentapetalae</taxon>
        <taxon>asterids</taxon>
        <taxon>lamiids</taxon>
        <taxon>Solanales</taxon>
        <taxon>Solanaceae</taxon>
        <taxon>Solanoideae</taxon>
        <taxon>Solaneae</taxon>
        <taxon>Solanum</taxon>
    </lineage>
</organism>
<protein>
    <submittedName>
        <fullName evidence="1">Uncharacterized protein</fullName>
    </submittedName>
</protein>
<evidence type="ECO:0000313" key="1">
    <source>
        <dbReference type="EMBL" id="WMV20163.1"/>
    </source>
</evidence>
<dbReference type="EMBL" id="CP133614">
    <property type="protein sequence ID" value="WMV20163.1"/>
    <property type="molecule type" value="Genomic_DNA"/>
</dbReference>
<keyword evidence="2" id="KW-1185">Reference proteome</keyword>
<name>A0AAF0QCQ4_SOLVR</name>
<dbReference type="AlphaFoldDB" id="A0AAF0QCQ4"/>
<dbReference type="Proteomes" id="UP001234989">
    <property type="component" value="Chromosome 3"/>
</dbReference>
<sequence length="29" mass="3531">MLDANSGYLCLHHTKMYTKWYQYIKCTSM</sequence>